<evidence type="ECO:0000256" key="1">
    <source>
        <dbReference type="ARBA" id="ARBA00004571"/>
    </source>
</evidence>
<sequence>MRGSSRANALRRSAYAVTVVDTEQAKRQTIDLGEVLARETPVTVQRVGGLGSRTSFALGGLGGERLRFFLDGVPLELMGYSAGLANVPVNLVDRIEVYQGVVPVRFGADALGGAVHLVTDQDVRKNRLAASYQVGSFGTHRATLSARYFHAPSGVFARSATFFDVTNNDYDVDVTAYDDKGRERPVTVPRFHDGYRGVGTHASVGIVDKPWADRLVLQGFVSAFDNDVQNGATMDHPYGEVTSQRRSMGANVKYAVGLGPRTHLEAIAGFTRVTTRFRDRSNCTYDWYGHCTPPDPPVARGESSNIPIDRDIGTSTFFLRSELAHHLSDDHLLRFALAPTFADRAGNDWLRGSGYDPLAQPRRLVTGVVGMELESSFFDGRVKNSAFVKGYGLASESHQLLSTGQWSDMSRDIFRGGGGDSVRVSLTRQLSMKASYEHAMRQPSTDELFGDGILVAESLGLRPETSHNANLGVFVEDWKTPAGTVRASANGFARWTDDLIAQIVQTEYLHNENVAKARALGVESALGWTVPGGDWLTIDGHLTYQDLRNRSSDGPLAAEKGDRIPSIPYLLSSASVRLRGRRFFVASDVVELSWNLRYVHSFYRDWESRAAKADKREIDTQVAQGAALTYALRTLDFGLGMTFEVQNLTDAKLFDFYGVQRPGRAFFTKWTLDY</sequence>
<dbReference type="InterPro" id="IPR037066">
    <property type="entry name" value="Plug_dom_sf"/>
</dbReference>
<evidence type="ECO:0000256" key="2">
    <source>
        <dbReference type="ARBA" id="ARBA00022448"/>
    </source>
</evidence>
<evidence type="ECO:0000256" key="3">
    <source>
        <dbReference type="ARBA" id="ARBA00022452"/>
    </source>
</evidence>
<organism evidence="13 14">
    <name type="scientific">Pendulispora albinea</name>
    <dbReference type="NCBI Taxonomy" id="2741071"/>
    <lineage>
        <taxon>Bacteria</taxon>
        <taxon>Pseudomonadati</taxon>
        <taxon>Myxococcota</taxon>
        <taxon>Myxococcia</taxon>
        <taxon>Myxococcales</taxon>
        <taxon>Sorangiineae</taxon>
        <taxon>Pendulisporaceae</taxon>
        <taxon>Pendulispora</taxon>
    </lineage>
</organism>
<dbReference type="Gene3D" id="2.40.170.20">
    <property type="entry name" value="TonB-dependent receptor, beta-barrel domain"/>
    <property type="match status" value="1"/>
</dbReference>
<feature type="domain" description="TonB-dependent receptor plug" evidence="12">
    <location>
        <begin position="10"/>
        <end position="114"/>
    </location>
</feature>
<dbReference type="InterPro" id="IPR012910">
    <property type="entry name" value="Plug_dom"/>
</dbReference>
<dbReference type="RefSeq" id="WP_394821651.1">
    <property type="nucleotide sequence ID" value="NZ_CP089984.1"/>
</dbReference>
<keyword evidence="3" id="KW-1134">Transmembrane beta strand</keyword>
<dbReference type="InterPro" id="IPR000531">
    <property type="entry name" value="Beta-barrel_TonB"/>
</dbReference>
<keyword evidence="5" id="KW-0732">Signal</keyword>
<evidence type="ECO:0000313" key="13">
    <source>
        <dbReference type="EMBL" id="WXB12034.1"/>
    </source>
</evidence>
<dbReference type="PANTHER" id="PTHR30069">
    <property type="entry name" value="TONB-DEPENDENT OUTER MEMBRANE RECEPTOR"/>
    <property type="match status" value="1"/>
</dbReference>
<dbReference type="Gene3D" id="2.170.130.10">
    <property type="entry name" value="TonB-dependent receptor, plug domain"/>
    <property type="match status" value="1"/>
</dbReference>
<dbReference type="EMBL" id="CP089984">
    <property type="protein sequence ID" value="WXB12034.1"/>
    <property type="molecule type" value="Genomic_DNA"/>
</dbReference>
<keyword evidence="2" id="KW-0813">Transport</keyword>
<comment type="similarity">
    <text evidence="10">Belongs to the TonB-dependent receptor family.</text>
</comment>
<evidence type="ECO:0000259" key="12">
    <source>
        <dbReference type="Pfam" id="PF07715"/>
    </source>
</evidence>
<keyword evidence="8 13" id="KW-0675">Receptor</keyword>
<evidence type="ECO:0000256" key="5">
    <source>
        <dbReference type="ARBA" id="ARBA00022729"/>
    </source>
</evidence>
<dbReference type="PANTHER" id="PTHR30069:SF29">
    <property type="entry name" value="HEMOGLOBIN AND HEMOGLOBIN-HAPTOGLOBIN-BINDING PROTEIN 1-RELATED"/>
    <property type="match status" value="1"/>
</dbReference>
<dbReference type="SUPFAM" id="SSF56935">
    <property type="entry name" value="Porins"/>
    <property type="match status" value="1"/>
</dbReference>
<feature type="domain" description="TonB-dependent receptor-like beta-barrel" evidence="11">
    <location>
        <begin position="233"/>
        <end position="648"/>
    </location>
</feature>
<dbReference type="Pfam" id="PF00593">
    <property type="entry name" value="TonB_dep_Rec_b-barrel"/>
    <property type="match status" value="1"/>
</dbReference>
<keyword evidence="14" id="KW-1185">Reference proteome</keyword>
<protein>
    <submittedName>
        <fullName evidence="13">TonB-dependent receptor</fullName>
    </submittedName>
</protein>
<dbReference type="Pfam" id="PF07715">
    <property type="entry name" value="Plug"/>
    <property type="match status" value="1"/>
</dbReference>
<comment type="subcellular location">
    <subcellularLocation>
        <location evidence="1">Cell outer membrane</location>
        <topology evidence="1">Multi-pass membrane protein</topology>
    </subcellularLocation>
</comment>
<proteinExistence type="inferred from homology"/>
<keyword evidence="4" id="KW-0812">Transmembrane</keyword>
<dbReference type="InterPro" id="IPR039426">
    <property type="entry name" value="TonB-dep_rcpt-like"/>
</dbReference>
<reference evidence="13 14" key="1">
    <citation type="submission" date="2021-12" db="EMBL/GenBank/DDBJ databases">
        <title>Discovery of the Pendulisporaceae a myxobacterial family with distinct sporulation behavior and unique specialized metabolism.</title>
        <authorList>
            <person name="Garcia R."/>
            <person name="Popoff A."/>
            <person name="Bader C.D."/>
            <person name="Loehr J."/>
            <person name="Walesch S."/>
            <person name="Walt C."/>
            <person name="Boldt J."/>
            <person name="Bunk B."/>
            <person name="Haeckl F.J.F.P.J."/>
            <person name="Gunesch A.P."/>
            <person name="Birkelbach J."/>
            <person name="Nuebel U."/>
            <person name="Pietschmann T."/>
            <person name="Bach T."/>
            <person name="Mueller R."/>
        </authorList>
    </citation>
    <scope>NUCLEOTIDE SEQUENCE [LARGE SCALE GENOMIC DNA]</scope>
    <source>
        <strain evidence="13 14">MSr11954</strain>
    </source>
</reference>
<dbReference type="InterPro" id="IPR036942">
    <property type="entry name" value="Beta-barrel_TonB_sf"/>
</dbReference>
<evidence type="ECO:0000259" key="11">
    <source>
        <dbReference type="Pfam" id="PF00593"/>
    </source>
</evidence>
<evidence type="ECO:0000256" key="9">
    <source>
        <dbReference type="ARBA" id="ARBA00023237"/>
    </source>
</evidence>
<keyword evidence="9" id="KW-0998">Cell outer membrane</keyword>
<dbReference type="Proteomes" id="UP001370348">
    <property type="component" value="Chromosome"/>
</dbReference>
<name>A0ABZ2LMA8_9BACT</name>
<evidence type="ECO:0000256" key="8">
    <source>
        <dbReference type="ARBA" id="ARBA00023170"/>
    </source>
</evidence>
<gene>
    <name evidence="13" type="ORF">LZC94_29790</name>
</gene>
<evidence type="ECO:0000256" key="4">
    <source>
        <dbReference type="ARBA" id="ARBA00022692"/>
    </source>
</evidence>
<evidence type="ECO:0000313" key="14">
    <source>
        <dbReference type="Proteomes" id="UP001370348"/>
    </source>
</evidence>
<keyword evidence="7 10" id="KW-0472">Membrane</keyword>
<evidence type="ECO:0000256" key="7">
    <source>
        <dbReference type="ARBA" id="ARBA00023136"/>
    </source>
</evidence>
<evidence type="ECO:0000256" key="6">
    <source>
        <dbReference type="ARBA" id="ARBA00023077"/>
    </source>
</evidence>
<accession>A0ABZ2LMA8</accession>
<keyword evidence="6 10" id="KW-0798">TonB box</keyword>
<evidence type="ECO:0000256" key="10">
    <source>
        <dbReference type="RuleBase" id="RU003357"/>
    </source>
</evidence>